<feature type="compositionally biased region" description="Acidic residues" evidence="1">
    <location>
        <begin position="112"/>
        <end position="132"/>
    </location>
</feature>
<feature type="compositionally biased region" description="Basic and acidic residues" evidence="1">
    <location>
        <begin position="77"/>
        <end position="111"/>
    </location>
</feature>
<feature type="compositionally biased region" description="Polar residues" evidence="1">
    <location>
        <begin position="1016"/>
        <end position="1025"/>
    </location>
</feature>
<dbReference type="PANTHER" id="PTHR43501">
    <property type="entry name" value="CYTOSOL NON-SPECIFIC DIPEPTIDASE"/>
    <property type="match status" value="1"/>
</dbReference>
<feature type="compositionally biased region" description="Acidic residues" evidence="1">
    <location>
        <begin position="283"/>
        <end position="310"/>
    </location>
</feature>
<reference evidence="4 5" key="1">
    <citation type="submission" date="2020-04" db="EMBL/GenBank/DDBJ databases">
        <title>Perkinsus olseni comparative genomics.</title>
        <authorList>
            <person name="Bogema D.R."/>
        </authorList>
    </citation>
    <scope>NUCLEOTIDE SEQUENCE [LARGE SCALE GENOMIC DNA]</scope>
    <source>
        <strain evidence="4">ATCC PRA-31</strain>
    </source>
</reference>
<dbReference type="Gene3D" id="3.40.630.10">
    <property type="entry name" value="Zn peptidases"/>
    <property type="match status" value="2"/>
</dbReference>
<feature type="compositionally biased region" description="Low complexity" evidence="1">
    <location>
        <begin position="982"/>
        <end position="996"/>
    </location>
</feature>
<protein>
    <recommendedName>
        <fullName evidence="3">ENTH domain-containing protein</fullName>
    </recommendedName>
</protein>
<feature type="signal peptide" evidence="2">
    <location>
        <begin position="1"/>
        <end position="24"/>
    </location>
</feature>
<dbReference type="AlphaFoldDB" id="A0A7J6LDV9"/>
<feature type="compositionally biased region" description="Basic residues" evidence="1">
    <location>
        <begin position="1097"/>
        <end position="1107"/>
    </location>
</feature>
<evidence type="ECO:0000256" key="1">
    <source>
        <dbReference type="SAM" id="MobiDB-lite"/>
    </source>
</evidence>
<dbReference type="Gene3D" id="1.25.40.90">
    <property type="match status" value="1"/>
</dbReference>
<dbReference type="PANTHER" id="PTHR43501:SF1">
    <property type="entry name" value="CYTOSOL NON-SPECIFIC DIPEPTIDASE"/>
    <property type="match status" value="1"/>
</dbReference>
<feature type="compositionally biased region" description="Acidic residues" evidence="1">
    <location>
        <begin position="64"/>
        <end position="76"/>
    </location>
</feature>
<dbReference type="InterPro" id="IPR013809">
    <property type="entry name" value="ENTH"/>
</dbReference>
<keyword evidence="2" id="KW-0732">Signal</keyword>
<evidence type="ECO:0000259" key="3">
    <source>
        <dbReference type="Pfam" id="PF01417"/>
    </source>
</evidence>
<name>A0A7J6LDV9_PEROL</name>
<dbReference type="EMBL" id="JABANN010000522">
    <property type="protein sequence ID" value="KAF4657438.1"/>
    <property type="molecule type" value="Genomic_DNA"/>
</dbReference>
<feature type="region of interest" description="Disordered" evidence="1">
    <location>
        <begin position="1060"/>
        <end position="1137"/>
    </location>
</feature>
<dbReference type="GO" id="GO:0006508">
    <property type="term" value="P:proteolysis"/>
    <property type="evidence" value="ECO:0007669"/>
    <property type="project" value="InterPro"/>
</dbReference>
<dbReference type="InterPro" id="IPR001160">
    <property type="entry name" value="Peptidase_M20C"/>
</dbReference>
<proteinExistence type="predicted"/>
<dbReference type="SUPFAM" id="SSF48464">
    <property type="entry name" value="ENTH/VHS domain"/>
    <property type="match status" value="1"/>
</dbReference>
<feature type="compositionally biased region" description="Low complexity" evidence="1">
    <location>
        <begin position="1084"/>
        <end position="1095"/>
    </location>
</feature>
<feature type="region of interest" description="Disordered" evidence="1">
    <location>
        <begin position="269"/>
        <end position="314"/>
    </location>
</feature>
<feature type="region of interest" description="Disordered" evidence="1">
    <location>
        <begin position="959"/>
        <end position="1029"/>
    </location>
</feature>
<dbReference type="PRINTS" id="PR00934">
    <property type="entry name" value="XHISDIPTASE"/>
</dbReference>
<dbReference type="GO" id="GO:0070573">
    <property type="term" value="F:metallodipeptidase activity"/>
    <property type="evidence" value="ECO:0007669"/>
    <property type="project" value="TreeGrafter"/>
</dbReference>
<sequence>MRLHYALLGFFLLLLSFQCIEVFSAKETAKQAAVPPDDDERAPAADESGVDEEEDAGPDQRGVDEEDEEGQGDDIEHDAGDTEHDEGGTGRSGDADGEHTKGDIGRTGEDTEHSEEDAEHSEEDAEHSEEDAERSRGLDKGHTGGRAERSGRGADEQPIEQKPASDPLDLRILDDEAEAGERQSNLLSLAGSFINRAYMRLGFVAMLRSYELQLEKELKVLNAVVDQIIAQGKDWIEELKTFPEMQNEVIARHKENIEDVRARFERVMPKTAGGAATGGDGQGEVDEAIEGGDEENGQGLQEEGEEEEADTPSPAVFTSEVCRRFISAENLKVLEKLLDGVRDVPSSPNTRAVGAFWEYALMCFSIPRPSTDFDGTAKFSRLDPIRECLRAVAEANGWVYHTDSAGNVYLRSSSSHTPAAVLLQGHLDIVCSQNASAKHDFEKDPINVRMSEDGQWLRAAKETTLGADNGVGMAGALAALTVMPQDPPLEVILTANEETNFEGAEGADPKLVTASRMINLDSEEGGEICIGSAGGFEHKFWLSLQRAPAPDGFARYRLSLRGFLGGHSGIDIAEERLNCIKVLRKLLCTVTSPSVLIEGVEGGTGPNAIPREASAVIVTSTERWPDVERSLNECFQEMLRECPLEIAATLELVEDPSASLAEGTLTVESAGKLLCLVEEAPHGVIEFEEGTDGELKTSCNLGVVRSTERNGESCAMVHVFPRSTSMEAMCSLGKDFTKLGDKFNAVNENNLCPFPGWEPDRSSELLKVVSSTCPVTSDPRIYTIHAGLECGTLMSRLLSVKECVSIGPTVKGAHSPDERLEIASCGPFIQWVCEVTERFLSCDEHAGYFSGGSTPHDAHDIERICRSTYNEHATRKAIMQLLAFAVSPSAASWRNILAGLELLEHLLEKGSMELWRECARGEHFDASQRLLFLSTYTNPDDPRVTKLIRTKARMIREKVMAKNEQVESMRVSAPERTTRGHASSSADSTERASSSSENEEPSKDTEAEASMRACVSSKNPSTADNSAFPVGSISDEIEVYESYPKKSCIISGFAVVGHNPDTSDSEDEHTATSSLDARRTLCATTGGTPTTNYGGKQRSKLGRRRHHSAEDFDTETSQMSRDRDAPRSNSAPAVDLL</sequence>
<accession>A0A7J6LDV9</accession>
<evidence type="ECO:0000256" key="2">
    <source>
        <dbReference type="SAM" id="SignalP"/>
    </source>
</evidence>
<organism evidence="4 5">
    <name type="scientific">Perkinsus olseni</name>
    <name type="common">Perkinsus atlanticus</name>
    <dbReference type="NCBI Taxonomy" id="32597"/>
    <lineage>
        <taxon>Eukaryota</taxon>
        <taxon>Sar</taxon>
        <taxon>Alveolata</taxon>
        <taxon>Perkinsozoa</taxon>
        <taxon>Perkinsea</taxon>
        <taxon>Perkinsida</taxon>
        <taxon>Perkinsidae</taxon>
        <taxon>Perkinsus</taxon>
    </lineage>
</organism>
<dbReference type="Pfam" id="PF01417">
    <property type="entry name" value="ENTH"/>
    <property type="match status" value="1"/>
</dbReference>
<dbReference type="InterPro" id="IPR008942">
    <property type="entry name" value="ENTH_VHS"/>
</dbReference>
<comment type="caution">
    <text evidence="4">The sequence shown here is derived from an EMBL/GenBank/DDBJ whole genome shotgun (WGS) entry which is preliminary data.</text>
</comment>
<evidence type="ECO:0000313" key="5">
    <source>
        <dbReference type="Proteomes" id="UP000572268"/>
    </source>
</evidence>
<feature type="chain" id="PRO_5029486624" description="ENTH domain-containing protein" evidence="2">
    <location>
        <begin position="25"/>
        <end position="1137"/>
    </location>
</feature>
<dbReference type="Proteomes" id="UP000572268">
    <property type="component" value="Unassembled WGS sequence"/>
</dbReference>
<evidence type="ECO:0000313" key="4">
    <source>
        <dbReference type="EMBL" id="KAF4657438.1"/>
    </source>
</evidence>
<feature type="compositionally biased region" description="Acidic residues" evidence="1">
    <location>
        <begin position="48"/>
        <end position="57"/>
    </location>
</feature>
<feature type="domain" description="ENTH" evidence="3">
    <location>
        <begin position="858"/>
        <end position="962"/>
    </location>
</feature>
<gene>
    <name evidence="4" type="ORF">FOL46_007424</name>
</gene>
<dbReference type="GO" id="GO:0005829">
    <property type="term" value="C:cytosol"/>
    <property type="evidence" value="ECO:0007669"/>
    <property type="project" value="TreeGrafter"/>
</dbReference>
<feature type="region of interest" description="Disordered" evidence="1">
    <location>
        <begin position="28"/>
        <end position="168"/>
    </location>
</feature>
<dbReference type="SUPFAM" id="SSF53187">
    <property type="entry name" value="Zn-dependent exopeptidases"/>
    <property type="match status" value="1"/>
</dbReference>
<feature type="compositionally biased region" description="Basic and acidic residues" evidence="1">
    <location>
        <begin position="133"/>
        <end position="155"/>
    </location>
</feature>